<dbReference type="RefSeq" id="WP_136827120.1">
    <property type="nucleotide sequence ID" value="NZ_SWBP01000005.1"/>
</dbReference>
<dbReference type="PANTHER" id="PTHR10900:SF77">
    <property type="entry name" value="FI19380P1"/>
    <property type="match status" value="1"/>
</dbReference>
<evidence type="ECO:0000313" key="3">
    <source>
        <dbReference type="Proteomes" id="UP000308181"/>
    </source>
</evidence>
<evidence type="ECO:0000313" key="2">
    <source>
        <dbReference type="EMBL" id="TKB96253.1"/>
    </source>
</evidence>
<dbReference type="SUPFAM" id="SSF82153">
    <property type="entry name" value="FAS1 domain"/>
    <property type="match status" value="2"/>
</dbReference>
<organism evidence="2 3">
    <name type="scientific">Pedobacter cryophilus</name>
    <dbReference type="NCBI Taxonomy" id="2571271"/>
    <lineage>
        <taxon>Bacteria</taxon>
        <taxon>Pseudomonadati</taxon>
        <taxon>Bacteroidota</taxon>
        <taxon>Sphingobacteriia</taxon>
        <taxon>Sphingobacteriales</taxon>
        <taxon>Sphingobacteriaceae</taxon>
        <taxon>Pedobacter</taxon>
    </lineage>
</organism>
<comment type="caution">
    <text evidence="2">The sequence shown here is derived from an EMBL/GenBank/DDBJ whole genome shotgun (WGS) entry which is preliminary data.</text>
</comment>
<dbReference type="AlphaFoldDB" id="A0A4V5NZA9"/>
<evidence type="ECO:0000259" key="1">
    <source>
        <dbReference type="PROSITE" id="PS50213"/>
    </source>
</evidence>
<dbReference type="PROSITE" id="PS50213">
    <property type="entry name" value="FAS1"/>
    <property type="match status" value="2"/>
</dbReference>
<dbReference type="InterPro" id="IPR000782">
    <property type="entry name" value="FAS1_domain"/>
</dbReference>
<dbReference type="PANTHER" id="PTHR10900">
    <property type="entry name" value="PERIOSTIN-RELATED"/>
    <property type="match status" value="1"/>
</dbReference>
<dbReference type="PROSITE" id="PS51257">
    <property type="entry name" value="PROKAR_LIPOPROTEIN"/>
    <property type="match status" value="1"/>
</dbReference>
<accession>A0A4V5NZA9</accession>
<name>A0A4V5NZA9_9SPHI</name>
<dbReference type="OrthoDB" id="1144324at2"/>
<dbReference type="Proteomes" id="UP000308181">
    <property type="component" value="Unassembled WGS sequence"/>
</dbReference>
<proteinExistence type="predicted"/>
<dbReference type="Pfam" id="PF02469">
    <property type="entry name" value="Fasciclin"/>
    <property type="match status" value="2"/>
</dbReference>
<keyword evidence="3" id="KW-1185">Reference proteome</keyword>
<dbReference type="Gene3D" id="2.30.180.10">
    <property type="entry name" value="FAS1 domain"/>
    <property type="match status" value="2"/>
</dbReference>
<feature type="domain" description="FAS1" evidence="1">
    <location>
        <begin position="37"/>
        <end position="175"/>
    </location>
</feature>
<gene>
    <name evidence="2" type="ORF">FA046_13780</name>
</gene>
<dbReference type="InterPro" id="IPR036378">
    <property type="entry name" value="FAS1_dom_sf"/>
</dbReference>
<dbReference type="SMART" id="SM00554">
    <property type="entry name" value="FAS1"/>
    <property type="match status" value="1"/>
</dbReference>
<protein>
    <submittedName>
        <fullName evidence="2">Fasciclin domain-containing protein</fullName>
    </submittedName>
</protein>
<sequence>MRNIVKLTFGLLLFLSVLAVVSACRKSTLVYSVSNRPNITRFLQEHPDEFSELSKVLNLSGTASFLDAYGSYTLFAPNNTAIKAYLQTKGKTTVEEISGDEWKSFVRFHLLEDSIGTEQFTDGKLPQLTMFGQYLITGSESANGQTKIRVNRQANITASNISVGNGLIHTIDNTLTPASLTIAQILEANGNYVIFTEALKKSGLFETLNVLPANNPTLNKKFLTLIAETDDVLKDALIYDYDDLKRTYSNTGDPTLATDSLHLFLEYHILYEAKYLADIITSSAHHTLAPLEVLTAKLSGESVLINDDYFNGTHEVGIELPRNTGDISATNGVVHNAAKHFGIKLRSPYRVDFDVCTFPELLKNKAYYGVNSYEFTTEEAAELTEVRFSGAVENKKLIYRFGSGQGTSKTSYNVDVLIVPMATGGTSSRPEWVEFKTPLLIRGKYKIWIGYYTQAQSSSNGGTKTEVQALIGADGSDVRTPLSNARTLNFVTKRPGQPADVEEAIGWKTYMENTSGSQVSRLMGIADIPQTGRYWIRLKAIDGSQTTNNIDLIQFIPINDNQQYPKFKPDGTLIPKP</sequence>
<feature type="domain" description="FAS1" evidence="1">
    <location>
        <begin position="179"/>
        <end position="341"/>
    </location>
</feature>
<dbReference type="EMBL" id="SWBP01000005">
    <property type="protein sequence ID" value="TKB96253.1"/>
    <property type="molecule type" value="Genomic_DNA"/>
</dbReference>
<dbReference type="InterPro" id="IPR050904">
    <property type="entry name" value="Adhesion/Biosynth-related"/>
</dbReference>
<reference evidence="2 3" key="1">
    <citation type="submission" date="2019-04" db="EMBL/GenBank/DDBJ databases">
        <title>Pedobacter sp. AR-3-17 sp. nov., isolated from Arctic soil.</title>
        <authorList>
            <person name="Dahal R.H."/>
            <person name="Kim D.-U."/>
        </authorList>
    </citation>
    <scope>NUCLEOTIDE SEQUENCE [LARGE SCALE GENOMIC DNA]</scope>
    <source>
        <strain evidence="2 3">AR-3-17</strain>
    </source>
</reference>